<proteinExistence type="predicted"/>
<comment type="caution">
    <text evidence="1">The sequence shown here is derived from an EMBL/GenBank/DDBJ whole genome shotgun (WGS) entry which is preliminary data.</text>
</comment>
<dbReference type="RefSeq" id="WP_154728023.1">
    <property type="nucleotide sequence ID" value="NZ_SZYE01000006.1"/>
</dbReference>
<dbReference type="AlphaFoldDB" id="A0A7Z8NR76"/>
<reference evidence="1 2" key="1">
    <citation type="submission" date="2019-05" db="EMBL/GenBank/DDBJ databases">
        <title>Genome sequence of Cellulomonas hominis strain CS1.</title>
        <authorList>
            <person name="Belmont J."/>
            <person name="Maclea K.S."/>
        </authorList>
    </citation>
    <scope>NUCLEOTIDE SEQUENCE [LARGE SCALE GENOMIC DNA]</scope>
    <source>
        <strain evidence="1 2">CS1</strain>
    </source>
</reference>
<protein>
    <recommendedName>
        <fullName evidence="3">Tail terminator</fullName>
    </recommendedName>
</protein>
<gene>
    <name evidence="1" type="ORF">FA014_01905</name>
</gene>
<evidence type="ECO:0000313" key="2">
    <source>
        <dbReference type="Proteomes" id="UP000308121"/>
    </source>
</evidence>
<evidence type="ECO:0000313" key="1">
    <source>
        <dbReference type="EMBL" id="TKR27135.1"/>
    </source>
</evidence>
<accession>A0A7Z8NR76</accession>
<dbReference type="Proteomes" id="UP000308121">
    <property type="component" value="Unassembled WGS sequence"/>
</dbReference>
<name>A0A7Z8NR76_9CELL</name>
<evidence type="ECO:0008006" key="3">
    <source>
        <dbReference type="Google" id="ProtNLM"/>
    </source>
</evidence>
<sequence>MTEPTVATVAVALVEHLDASTSLVWRPQGSYAAGDHALTIKAVPASPDVVCSVTVYDVDDDPDPRQVRRTFAVQLRFRAASRPDAVDQVADEVFAVLHARHHTRLGGIRVARCARVSVAPLGPDNNGRHERTDNYRIVTRRGGTP</sequence>
<dbReference type="EMBL" id="SZYE01000006">
    <property type="protein sequence ID" value="TKR27135.1"/>
    <property type="molecule type" value="Genomic_DNA"/>
</dbReference>
<dbReference type="OrthoDB" id="5080562at2"/>
<organism evidence="1 2">
    <name type="scientific">Cellulomonas hominis</name>
    <dbReference type="NCBI Taxonomy" id="156981"/>
    <lineage>
        <taxon>Bacteria</taxon>
        <taxon>Bacillati</taxon>
        <taxon>Actinomycetota</taxon>
        <taxon>Actinomycetes</taxon>
        <taxon>Micrococcales</taxon>
        <taxon>Cellulomonadaceae</taxon>
        <taxon>Cellulomonas</taxon>
    </lineage>
</organism>
<dbReference type="InterPro" id="IPR024411">
    <property type="entry name" value="Tail_terminator_phage"/>
</dbReference>
<dbReference type="Pfam" id="PF12691">
    <property type="entry name" value="Phage_tail_terminator_6"/>
    <property type="match status" value="1"/>
</dbReference>